<dbReference type="SUPFAM" id="SSF53474">
    <property type="entry name" value="alpha/beta-Hydrolases"/>
    <property type="match status" value="1"/>
</dbReference>
<evidence type="ECO:0000259" key="2">
    <source>
        <dbReference type="Pfam" id="PF20434"/>
    </source>
</evidence>
<keyword evidence="1 3" id="KW-0378">Hydrolase</keyword>
<evidence type="ECO:0000313" key="3">
    <source>
        <dbReference type="EMBL" id="RSK50832.1"/>
    </source>
</evidence>
<dbReference type="Proteomes" id="UP000273500">
    <property type="component" value="Unassembled WGS sequence"/>
</dbReference>
<dbReference type="PANTHER" id="PTHR48081">
    <property type="entry name" value="AB HYDROLASE SUPERFAMILY PROTEIN C4A8.06C"/>
    <property type="match status" value="1"/>
</dbReference>
<dbReference type="InterPro" id="IPR050300">
    <property type="entry name" value="GDXG_lipolytic_enzyme"/>
</dbReference>
<dbReference type="GO" id="GO:0016787">
    <property type="term" value="F:hydrolase activity"/>
    <property type="evidence" value="ECO:0007669"/>
    <property type="project" value="UniProtKB-KW"/>
</dbReference>
<dbReference type="RefSeq" id="WP_125417311.1">
    <property type="nucleotide sequence ID" value="NZ_RWIT01000001.1"/>
</dbReference>
<accession>A0A3R9P5R6</accession>
<gene>
    <name evidence="3" type="ORF">EI291_00485</name>
</gene>
<dbReference type="InterPro" id="IPR029058">
    <property type="entry name" value="AB_hydrolase_fold"/>
</dbReference>
<reference evidence="3 4" key="1">
    <citation type="submission" date="2018-12" db="EMBL/GenBank/DDBJ databases">
        <authorList>
            <person name="Feng G."/>
            <person name="Zhu H."/>
        </authorList>
    </citation>
    <scope>NUCLEOTIDE SEQUENCE [LARGE SCALE GENOMIC DNA]</scope>
    <source>
        <strain evidence="3 4">KCTC 12533</strain>
    </source>
</reference>
<feature type="domain" description="BD-FAE-like" evidence="2">
    <location>
        <begin position="54"/>
        <end position="235"/>
    </location>
</feature>
<dbReference type="InterPro" id="IPR049492">
    <property type="entry name" value="BD-FAE-like_dom"/>
</dbReference>
<protein>
    <submittedName>
        <fullName evidence="3">Alpha/beta hydrolase</fullName>
    </submittedName>
</protein>
<sequence>MRFWLLRGLLALPIVCVLLVAAGEYAVARPSRRTADIAYVPASDTAFQARGHQLDVYAPKRKTATPYPVVVFIHGGSWNSGNKNFYSFIGRRLAKQGVVAVVINYRLAPQVHVPQMADDCTRAVIWTAAHIAAYGGDPQRIFVMGHSAGGGLAALLAADDTLFRRWGLTQNPVRGAVLDDPAGLDMYEYLRKMEYPHDDQYLVPFGHDPAVWKQVSALYQLTEHTPPVLLLTGGETYPSISSSSRRFQQRLSALGHSPRYTVLPGKTHIPMVLQLYWQHNIIYQQLLPFVGATSGGH</sequence>
<dbReference type="OrthoDB" id="9777975at2"/>
<proteinExistence type="predicted"/>
<dbReference type="Gene3D" id="3.40.50.1820">
    <property type="entry name" value="alpha/beta hydrolase"/>
    <property type="match status" value="1"/>
</dbReference>
<name>A0A3R9P5R6_9BACT</name>
<evidence type="ECO:0000256" key="1">
    <source>
        <dbReference type="ARBA" id="ARBA00022801"/>
    </source>
</evidence>
<dbReference type="Pfam" id="PF20434">
    <property type="entry name" value="BD-FAE"/>
    <property type="match status" value="1"/>
</dbReference>
<dbReference type="EMBL" id="RWIT01000001">
    <property type="protein sequence ID" value="RSK50832.1"/>
    <property type="molecule type" value="Genomic_DNA"/>
</dbReference>
<dbReference type="PANTHER" id="PTHR48081:SF33">
    <property type="entry name" value="KYNURENINE FORMAMIDASE"/>
    <property type="match status" value="1"/>
</dbReference>
<comment type="caution">
    <text evidence="3">The sequence shown here is derived from an EMBL/GenBank/DDBJ whole genome shotgun (WGS) entry which is preliminary data.</text>
</comment>
<dbReference type="AlphaFoldDB" id="A0A3R9P5R6"/>
<keyword evidence="4" id="KW-1185">Reference proteome</keyword>
<evidence type="ECO:0000313" key="4">
    <source>
        <dbReference type="Proteomes" id="UP000273500"/>
    </source>
</evidence>
<organism evidence="3 4">
    <name type="scientific">Hymenobacter rigui</name>
    <dbReference type="NCBI Taxonomy" id="334424"/>
    <lineage>
        <taxon>Bacteria</taxon>
        <taxon>Pseudomonadati</taxon>
        <taxon>Bacteroidota</taxon>
        <taxon>Cytophagia</taxon>
        <taxon>Cytophagales</taxon>
        <taxon>Hymenobacteraceae</taxon>
        <taxon>Hymenobacter</taxon>
    </lineage>
</organism>